<dbReference type="RefSeq" id="WP_120541176.1">
    <property type="nucleotide sequence ID" value="NZ_RAVZ01000081.1"/>
</dbReference>
<evidence type="ECO:0000313" key="3">
    <source>
        <dbReference type="Proteomes" id="UP000268094"/>
    </source>
</evidence>
<evidence type="ECO:0000313" key="2">
    <source>
        <dbReference type="EMBL" id="RKG88490.1"/>
    </source>
</evidence>
<accession>A0A3A8J9I3</accession>
<gene>
    <name evidence="2" type="ORF">D7V88_14210</name>
</gene>
<proteinExistence type="predicted"/>
<protein>
    <submittedName>
        <fullName evidence="2">Uncharacterized protein</fullName>
    </submittedName>
</protein>
<organism evidence="2 3">
    <name type="scientific">Corallococcus terminator</name>
    <dbReference type="NCBI Taxonomy" id="2316733"/>
    <lineage>
        <taxon>Bacteria</taxon>
        <taxon>Pseudomonadati</taxon>
        <taxon>Myxococcota</taxon>
        <taxon>Myxococcia</taxon>
        <taxon>Myxococcales</taxon>
        <taxon>Cystobacterineae</taxon>
        <taxon>Myxococcaceae</taxon>
        <taxon>Corallococcus</taxon>
    </lineage>
</organism>
<dbReference type="AlphaFoldDB" id="A0A3A8J9I3"/>
<keyword evidence="3" id="KW-1185">Reference proteome</keyword>
<feature type="transmembrane region" description="Helical" evidence="1">
    <location>
        <begin position="34"/>
        <end position="56"/>
    </location>
</feature>
<keyword evidence="1" id="KW-0472">Membrane</keyword>
<keyword evidence="1" id="KW-0812">Transmembrane</keyword>
<keyword evidence="1" id="KW-1133">Transmembrane helix</keyword>
<dbReference type="EMBL" id="RAVZ01000081">
    <property type="protein sequence ID" value="RKG88490.1"/>
    <property type="molecule type" value="Genomic_DNA"/>
</dbReference>
<reference evidence="3" key="1">
    <citation type="submission" date="2018-09" db="EMBL/GenBank/DDBJ databases">
        <authorList>
            <person name="Livingstone P.G."/>
            <person name="Whitworth D.E."/>
        </authorList>
    </citation>
    <scope>NUCLEOTIDE SEQUENCE [LARGE SCALE GENOMIC DNA]</scope>
    <source>
        <strain evidence="3">CA054A</strain>
    </source>
</reference>
<dbReference type="Proteomes" id="UP000268094">
    <property type="component" value="Unassembled WGS sequence"/>
</dbReference>
<comment type="caution">
    <text evidence="2">The sequence shown here is derived from an EMBL/GenBank/DDBJ whole genome shotgun (WGS) entry which is preliminary data.</text>
</comment>
<dbReference type="OrthoDB" id="5519764at2"/>
<sequence>MTHEPPRPVASPLPARLPLLEDPDHPGLFVVRRIGILTLLLVAGLGALMLVAGSLVRLTVSVPDAVPPRTESVTLGTYVFRQLGHARLPGPEGGGQ</sequence>
<name>A0A3A8J9I3_9BACT</name>
<evidence type="ECO:0000256" key="1">
    <source>
        <dbReference type="SAM" id="Phobius"/>
    </source>
</evidence>